<evidence type="ECO:0000313" key="6">
    <source>
        <dbReference type="EMBL" id="KAK8783336.1"/>
    </source>
</evidence>
<dbReference type="SUPFAM" id="SSF103473">
    <property type="entry name" value="MFS general substrate transporter"/>
    <property type="match status" value="1"/>
</dbReference>
<keyword evidence="2 5" id="KW-0812">Transmembrane</keyword>
<comment type="subcellular location">
    <subcellularLocation>
        <location evidence="1">Membrane</location>
    </subcellularLocation>
</comment>
<proteinExistence type="predicted"/>
<evidence type="ECO:0000256" key="3">
    <source>
        <dbReference type="ARBA" id="ARBA00022989"/>
    </source>
</evidence>
<organism evidence="6 7">
    <name type="scientific">Amblyomma americanum</name>
    <name type="common">Lone star tick</name>
    <dbReference type="NCBI Taxonomy" id="6943"/>
    <lineage>
        <taxon>Eukaryota</taxon>
        <taxon>Metazoa</taxon>
        <taxon>Ecdysozoa</taxon>
        <taxon>Arthropoda</taxon>
        <taxon>Chelicerata</taxon>
        <taxon>Arachnida</taxon>
        <taxon>Acari</taxon>
        <taxon>Parasitiformes</taxon>
        <taxon>Ixodida</taxon>
        <taxon>Ixodoidea</taxon>
        <taxon>Ixodidae</taxon>
        <taxon>Amblyomminae</taxon>
        <taxon>Amblyomma</taxon>
    </lineage>
</organism>
<evidence type="ECO:0000256" key="2">
    <source>
        <dbReference type="ARBA" id="ARBA00022692"/>
    </source>
</evidence>
<dbReference type="EMBL" id="JARKHS020005651">
    <property type="protein sequence ID" value="KAK8783336.1"/>
    <property type="molecule type" value="Genomic_DNA"/>
</dbReference>
<dbReference type="GO" id="GO:0022857">
    <property type="term" value="F:transmembrane transporter activity"/>
    <property type="evidence" value="ECO:0007669"/>
    <property type="project" value="InterPro"/>
</dbReference>
<dbReference type="InterPro" id="IPR005828">
    <property type="entry name" value="MFS_sugar_transport-like"/>
</dbReference>
<feature type="transmembrane region" description="Helical" evidence="5">
    <location>
        <begin position="152"/>
        <end position="171"/>
    </location>
</feature>
<sequence>MEALRNWRPAIKGATPTREADDPLACGRHERAMMVACLSNLSAGTALGYASTSMPYIERESWYDLERSSPQNRWAADVLLLGAAAGALLSVFVLQSYVIESPRWLQSKGRYRDTNTAIVQLYGDDLPTDFRLSKIGEDSALSSLGRQKCTRMLSVCLLLNLLQTLSCSPLLLLRAVQVVGPLQDVMSSHEAATLVVAMHVGSAALFTVLTRCVGRRLLLGASAVLVAVVLSAMQPLDYMVFSSASLATDHPCTQWSAGQKVPDGTRWDALCSTWLLALTYSVGLCHVPPLLTVELLPLKRWRYLTSSCVWTGRWLLAFALVHCDDELFGDEGGDRQQPLSWAFSLALVLVTAAAAFFAPHTEGRPLADIHRDE</sequence>
<dbReference type="AlphaFoldDB" id="A0AAQ4F8D2"/>
<protein>
    <submittedName>
        <fullName evidence="6">Uncharacterized protein</fullName>
    </submittedName>
</protein>
<comment type="caution">
    <text evidence="6">The sequence shown here is derived from an EMBL/GenBank/DDBJ whole genome shotgun (WGS) entry which is preliminary data.</text>
</comment>
<dbReference type="PANTHER" id="PTHR48021:SF1">
    <property type="entry name" value="GH07001P-RELATED"/>
    <property type="match status" value="1"/>
</dbReference>
<reference evidence="6 7" key="1">
    <citation type="journal article" date="2023" name="Arcadia Sci">
        <title>De novo assembly of a long-read Amblyomma americanum tick genome.</title>
        <authorList>
            <person name="Chou S."/>
            <person name="Poskanzer K.E."/>
            <person name="Rollins M."/>
            <person name="Thuy-Boun P.S."/>
        </authorList>
    </citation>
    <scope>NUCLEOTIDE SEQUENCE [LARGE SCALE GENOMIC DNA]</scope>
    <source>
        <strain evidence="6">F_SG_1</strain>
        <tissue evidence="6">Salivary glands</tissue>
    </source>
</reference>
<accession>A0AAQ4F8D2</accession>
<dbReference type="Pfam" id="PF00083">
    <property type="entry name" value="Sugar_tr"/>
    <property type="match status" value="1"/>
</dbReference>
<keyword evidence="3 5" id="KW-1133">Transmembrane helix</keyword>
<evidence type="ECO:0000256" key="4">
    <source>
        <dbReference type="ARBA" id="ARBA00023136"/>
    </source>
</evidence>
<name>A0AAQ4F8D2_AMBAM</name>
<feature type="transmembrane region" description="Helical" evidence="5">
    <location>
        <begin position="217"/>
        <end position="236"/>
    </location>
</feature>
<feature type="transmembrane region" description="Helical" evidence="5">
    <location>
        <begin position="191"/>
        <end position="210"/>
    </location>
</feature>
<feature type="transmembrane region" description="Helical" evidence="5">
    <location>
        <begin position="272"/>
        <end position="291"/>
    </location>
</feature>
<keyword evidence="7" id="KW-1185">Reference proteome</keyword>
<feature type="transmembrane region" description="Helical" evidence="5">
    <location>
        <begin position="32"/>
        <end position="54"/>
    </location>
</feature>
<dbReference type="Proteomes" id="UP001321473">
    <property type="component" value="Unassembled WGS sequence"/>
</dbReference>
<feature type="transmembrane region" description="Helical" evidence="5">
    <location>
        <begin position="74"/>
        <end position="99"/>
    </location>
</feature>
<dbReference type="GO" id="GO:0016020">
    <property type="term" value="C:membrane"/>
    <property type="evidence" value="ECO:0007669"/>
    <property type="project" value="UniProtKB-SubCell"/>
</dbReference>
<dbReference type="InterPro" id="IPR036259">
    <property type="entry name" value="MFS_trans_sf"/>
</dbReference>
<keyword evidence="4 5" id="KW-0472">Membrane</keyword>
<evidence type="ECO:0000256" key="1">
    <source>
        <dbReference type="ARBA" id="ARBA00004370"/>
    </source>
</evidence>
<gene>
    <name evidence="6" type="ORF">V5799_010301</name>
</gene>
<evidence type="ECO:0000256" key="5">
    <source>
        <dbReference type="SAM" id="Phobius"/>
    </source>
</evidence>
<evidence type="ECO:0000313" key="7">
    <source>
        <dbReference type="Proteomes" id="UP001321473"/>
    </source>
</evidence>
<feature type="transmembrane region" description="Helical" evidence="5">
    <location>
        <begin position="341"/>
        <end position="358"/>
    </location>
</feature>
<dbReference type="Gene3D" id="1.20.1250.20">
    <property type="entry name" value="MFS general substrate transporter like domains"/>
    <property type="match status" value="1"/>
</dbReference>
<dbReference type="PANTHER" id="PTHR48021">
    <property type="match status" value="1"/>
</dbReference>
<dbReference type="InterPro" id="IPR050549">
    <property type="entry name" value="MFS_Trehalose_Transporter"/>
</dbReference>